<reference evidence="2 3" key="1">
    <citation type="submission" date="2019-01" db="EMBL/GenBank/DDBJ databases">
        <title>Sequencing of cultivated peanut Arachis hypogaea provides insights into genome evolution and oil improvement.</title>
        <authorList>
            <person name="Chen X."/>
        </authorList>
    </citation>
    <scope>NUCLEOTIDE SEQUENCE [LARGE SCALE GENOMIC DNA]</scope>
    <source>
        <strain evidence="3">cv. Fuhuasheng</strain>
        <tissue evidence="2">Leaves</tissue>
    </source>
</reference>
<dbReference type="PANTHER" id="PTHR47165">
    <property type="entry name" value="OS03G0429900 PROTEIN"/>
    <property type="match status" value="1"/>
</dbReference>
<dbReference type="AlphaFoldDB" id="A0A445DEU6"/>
<dbReference type="Gene3D" id="2.40.50.140">
    <property type="entry name" value="Nucleic acid-binding proteins"/>
    <property type="match status" value="2"/>
</dbReference>
<evidence type="ECO:0000313" key="3">
    <source>
        <dbReference type="Proteomes" id="UP000289738"/>
    </source>
</evidence>
<dbReference type="SUPFAM" id="SSF50249">
    <property type="entry name" value="Nucleic acid-binding proteins"/>
    <property type="match status" value="1"/>
</dbReference>
<comment type="caution">
    <text evidence="2">The sequence shown here is derived from an EMBL/GenBank/DDBJ whole genome shotgun (WGS) entry which is preliminary data.</text>
</comment>
<sequence length="385" mass="42512">MALMNSVGALNQKVDAVADINPTKLAWNLKVEIVHLYEFPSKWNPREIYNMELVLQDERGDCINCSIPNSNMAVFRTLIPLGLFDKDDGQPIILVAELFKPNFYLNEVNVQNSLYASLLFFNPEIPDVLAIKNRLIKRGDLKAQYINYIHSQPVNLISDELHGGSLPITTIEEVLDKTNKTSCWILATVVSIEVGGCDWYYASCKSCPKKMKENKGRYLCKHCGKVGFNAPLRYRLHVIASGGTGCIGLIIWNQERRENVACKKNLTSIDQVYIVVKNNDDDTLIVLYESQSCSIDMVGVDQNVSNLLPASFTNEVESDVHSAAVVSSSKDSGLESIFECGLETLGKGVVADSNVGAAIGGLYSPNVQGSTTKPLKDRAGERKLE</sequence>
<dbReference type="InterPro" id="IPR003871">
    <property type="entry name" value="RFA1B/D_OB_1st"/>
</dbReference>
<keyword evidence="3" id="KW-1185">Reference proteome</keyword>
<protein>
    <recommendedName>
        <fullName evidence="1">Replication protein A 70 kDa DNA-binding subunit B/D first OB fold domain-containing protein</fullName>
    </recommendedName>
</protein>
<dbReference type="Proteomes" id="UP000289738">
    <property type="component" value="Chromosome A04"/>
</dbReference>
<gene>
    <name evidence="2" type="ORF">Ahy_A04g018910</name>
</gene>
<organism evidence="2 3">
    <name type="scientific">Arachis hypogaea</name>
    <name type="common">Peanut</name>
    <dbReference type="NCBI Taxonomy" id="3818"/>
    <lineage>
        <taxon>Eukaryota</taxon>
        <taxon>Viridiplantae</taxon>
        <taxon>Streptophyta</taxon>
        <taxon>Embryophyta</taxon>
        <taxon>Tracheophyta</taxon>
        <taxon>Spermatophyta</taxon>
        <taxon>Magnoliopsida</taxon>
        <taxon>eudicotyledons</taxon>
        <taxon>Gunneridae</taxon>
        <taxon>Pentapetalae</taxon>
        <taxon>rosids</taxon>
        <taxon>fabids</taxon>
        <taxon>Fabales</taxon>
        <taxon>Fabaceae</taxon>
        <taxon>Papilionoideae</taxon>
        <taxon>50 kb inversion clade</taxon>
        <taxon>dalbergioids sensu lato</taxon>
        <taxon>Dalbergieae</taxon>
        <taxon>Pterocarpus clade</taxon>
        <taxon>Arachis</taxon>
    </lineage>
</organism>
<proteinExistence type="predicted"/>
<dbReference type="Pfam" id="PF02721">
    <property type="entry name" value="DUF223"/>
    <property type="match status" value="1"/>
</dbReference>
<dbReference type="InterPro" id="IPR012340">
    <property type="entry name" value="NA-bd_OB-fold"/>
</dbReference>
<dbReference type="EMBL" id="SDMP01000004">
    <property type="protein sequence ID" value="RYR61708.1"/>
    <property type="molecule type" value="Genomic_DNA"/>
</dbReference>
<evidence type="ECO:0000259" key="1">
    <source>
        <dbReference type="Pfam" id="PF02721"/>
    </source>
</evidence>
<dbReference type="PANTHER" id="PTHR47165:SF3">
    <property type="entry name" value="RETROTRANSPOSON-LIKE PROTEIN"/>
    <property type="match status" value="1"/>
</dbReference>
<dbReference type="Gramene" id="arahy.Tifrunner.gnm2.ann2.Ah04g289000.1">
    <property type="protein sequence ID" value="arahy.Tifrunner.gnm2.ann2.Ah04g289000.1-CDS"/>
    <property type="gene ID" value="arahy.Tifrunner.gnm2.ann2.Ah04g289000"/>
</dbReference>
<evidence type="ECO:0000313" key="2">
    <source>
        <dbReference type="EMBL" id="RYR61708.1"/>
    </source>
</evidence>
<feature type="domain" description="Replication protein A 70 kDa DNA-binding subunit B/D first OB fold" evidence="1">
    <location>
        <begin position="15"/>
        <end position="77"/>
    </location>
</feature>
<accession>A0A445DEU6</accession>
<name>A0A445DEU6_ARAHY</name>